<evidence type="ECO:0000313" key="4">
    <source>
        <dbReference type="EMBL" id="QDA62677.1"/>
    </source>
</evidence>
<dbReference type="GO" id="GO:0016491">
    <property type="term" value="F:oxidoreductase activity"/>
    <property type="evidence" value="ECO:0007669"/>
    <property type="project" value="UniProtKB-KW"/>
</dbReference>
<dbReference type="PRINTS" id="PR00081">
    <property type="entry name" value="GDHRDH"/>
</dbReference>
<dbReference type="FunFam" id="3.40.50.720:FF:000084">
    <property type="entry name" value="Short-chain dehydrogenase reductase"/>
    <property type="match status" value="1"/>
</dbReference>
<evidence type="ECO:0000259" key="3">
    <source>
        <dbReference type="SMART" id="SM00822"/>
    </source>
</evidence>
<dbReference type="AlphaFoldDB" id="A0A5B8A5Y9"/>
<dbReference type="InterPro" id="IPR020904">
    <property type="entry name" value="Sc_DH/Rdtase_CS"/>
</dbReference>
<evidence type="ECO:0000256" key="1">
    <source>
        <dbReference type="ARBA" id="ARBA00006484"/>
    </source>
</evidence>
<evidence type="ECO:0000313" key="5">
    <source>
        <dbReference type="Proteomes" id="UP000305398"/>
    </source>
</evidence>
<dbReference type="Proteomes" id="UP000305398">
    <property type="component" value="Chromosome"/>
</dbReference>
<dbReference type="KEGG" id="hyj:FHG12_20710"/>
<dbReference type="SUPFAM" id="SSF51735">
    <property type="entry name" value="NAD(P)-binding Rossmann-fold domains"/>
    <property type="match status" value="1"/>
</dbReference>
<dbReference type="Pfam" id="PF13561">
    <property type="entry name" value="adh_short_C2"/>
    <property type="match status" value="1"/>
</dbReference>
<dbReference type="PANTHER" id="PTHR43639:SF1">
    <property type="entry name" value="SHORT-CHAIN DEHYDROGENASE_REDUCTASE FAMILY PROTEIN"/>
    <property type="match status" value="1"/>
</dbReference>
<dbReference type="PRINTS" id="PR00080">
    <property type="entry name" value="SDRFAMILY"/>
</dbReference>
<dbReference type="Gene3D" id="3.40.50.720">
    <property type="entry name" value="NAD(P)-binding Rossmann-like Domain"/>
    <property type="match status" value="1"/>
</dbReference>
<dbReference type="EMBL" id="CP040896">
    <property type="protein sequence ID" value="QDA62677.1"/>
    <property type="molecule type" value="Genomic_DNA"/>
</dbReference>
<accession>A0A5B8A5Y9</accession>
<feature type="domain" description="Ketoreductase" evidence="3">
    <location>
        <begin position="4"/>
        <end position="188"/>
    </location>
</feature>
<sequence>MSGRVAVVTGGAGGIGSAICQTLAAAGASVVITYNTNADKAETLLAQLPGTGHAVFQAPVDNSQTLKQLASFVTERYGRLDVLINNAGITTPVPHDNLGGLSDEWIDRIFTTNWRGAFAMIRACQDLLTASGNGLVVNISSVAGQTGIGSNVAYCASKAALDSMTRSLARALAPAIRVVSVSPGWVLGEYASRADPAYLQAQVEATPLGRLATPGDVANAVLALATTLTFTTGAILPVDGGRPLR</sequence>
<dbReference type="InterPro" id="IPR002347">
    <property type="entry name" value="SDR_fam"/>
</dbReference>
<dbReference type="InterPro" id="IPR036291">
    <property type="entry name" value="NAD(P)-bd_dom_sf"/>
</dbReference>
<name>A0A5B8A5Y9_9BACT</name>
<reference evidence="4 5" key="1">
    <citation type="submission" date="2019-06" db="EMBL/GenBank/DDBJ databases">
        <authorList>
            <person name="Srinivasan S."/>
        </authorList>
    </citation>
    <scope>NUCLEOTIDE SEQUENCE [LARGE SCALE GENOMIC DNA]</scope>
    <source>
        <strain evidence="4 5">17J68-5</strain>
    </source>
</reference>
<dbReference type="CDD" id="cd05233">
    <property type="entry name" value="SDR_c"/>
    <property type="match status" value="1"/>
</dbReference>
<dbReference type="PANTHER" id="PTHR43639">
    <property type="entry name" value="OXIDOREDUCTASE, SHORT-CHAIN DEHYDROGENASE/REDUCTASE FAMILY (AFU_ORTHOLOGUE AFUA_5G02870)"/>
    <property type="match status" value="1"/>
</dbReference>
<dbReference type="PROSITE" id="PS00061">
    <property type="entry name" value="ADH_SHORT"/>
    <property type="match status" value="1"/>
</dbReference>
<proteinExistence type="inferred from homology"/>
<dbReference type="OrthoDB" id="9804104at2"/>
<keyword evidence="5" id="KW-1185">Reference proteome</keyword>
<evidence type="ECO:0000256" key="2">
    <source>
        <dbReference type="ARBA" id="ARBA00023002"/>
    </source>
</evidence>
<keyword evidence="2" id="KW-0560">Oxidoreductase</keyword>
<organism evidence="4 5">
    <name type="scientific">Hymenobacter jejuensis</name>
    <dbReference type="NCBI Taxonomy" id="2502781"/>
    <lineage>
        <taxon>Bacteria</taxon>
        <taxon>Pseudomonadati</taxon>
        <taxon>Bacteroidota</taxon>
        <taxon>Cytophagia</taxon>
        <taxon>Cytophagales</taxon>
        <taxon>Hymenobacteraceae</taxon>
        <taxon>Hymenobacter</taxon>
    </lineage>
</organism>
<dbReference type="InterPro" id="IPR057326">
    <property type="entry name" value="KR_dom"/>
</dbReference>
<comment type="similarity">
    <text evidence="1">Belongs to the short-chain dehydrogenases/reductases (SDR) family.</text>
</comment>
<dbReference type="SMART" id="SM00822">
    <property type="entry name" value="PKS_KR"/>
    <property type="match status" value="1"/>
</dbReference>
<protein>
    <submittedName>
        <fullName evidence="4">SDR family oxidoreductase</fullName>
    </submittedName>
</protein>
<gene>
    <name evidence="4" type="ORF">FHG12_20710</name>
</gene>